<dbReference type="AlphaFoldDB" id="A0A1Y2C2Z5"/>
<proteinExistence type="predicted"/>
<protein>
    <submittedName>
        <fullName evidence="2">Uncharacterized protein</fullName>
    </submittedName>
</protein>
<sequence>MSQNFRTGQPTRTGPTPPTQSHLNHQLQSIQSTYDECSISHPTHGEAPVLNYSLFQCHPSDSYVLVQPLTHRFQLELYTNAKIAMSSFVLPFLSSVIEGASSIHTTHHCSNYAILRI</sequence>
<evidence type="ECO:0000256" key="1">
    <source>
        <dbReference type="SAM" id="MobiDB-lite"/>
    </source>
</evidence>
<gene>
    <name evidence="2" type="ORF">BCR33DRAFT_356553</name>
</gene>
<organism evidence="2 3">
    <name type="scientific">Rhizoclosmatium globosum</name>
    <dbReference type="NCBI Taxonomy" id="329046"/>
    <lineage>
        <taxon>Eukaryota</taxon>
        <taxon>Fungi</taxon>
        <taxon>Fungi incertae sedis</taxon>
        <taxon>Chytridiomycota</taxon>
        <taxon>Chytridiomycota incertae sedis</taxon>
        <taxon>Chytridiomycetes</taxon>
        <taxon>Chytridiales</taxon>
        <taxon>Chytriomycetaceae</taxon>
        <taxon>Rhizoclosmatium</taxon>
    </lineage>
</organism>
<comment type="caution">
    <text evidence="2">The sequence shown here is derived from an EMBL/GenBank/DDBJ whole genome shotgun (WGS) entry which is preliminary data.</text>
</comment>
<feature type="compositionally biased region" description="Low complexity" evidence="1">
    <location>
        <begin position="1"/>
        <end position="14"/>
    </location>
</feature>
<evidence type="ECO:0000313" key="2">
    <source>
        <dbReference type="EMBL" id="ORY40685.1"/>
    </source>
</evidence>
<accession>A0A1Y2C2Z5</accession>
<dbReference type="Proteomes" id="UP000193642">
    <property type="component" value="Unassembled WGS sequence"/>
</dbReference>
<evidence type="ECO:0000313" key="3">
    <source>
        <dbReference type="Proteomes" id="UP000193642"/>
    </source>
</evidence>
<reference evidence="2 3" key="1">
    <citation type="submission" date="2016-07" db="EMBL/GenBank/DDBJ databases">
        <title>Pervasive Adenine N6-methylation of Active Genes in Fungi.</title>
        <authorList>
            <consortium name="DOE Joint Genome Institute"/>
            <person name="Mondo S.J."/>
            <person name="Dannebaum R.O."/>
            <person name="Kuo R.C."/>
            <person name="Labutti K."/>
            <person name="Haridas S."/>
            <person name="Kuo A."/>
            <person name="Salamov A."/>
            <person name="Ahrendt S.R."/>
            <person name="Lipzen A."/>
            <person name="Sullivan W."/>
            <person name="Andreopoulos W.B."/>
            <person name="Clum A."/>
            <person name="Lindquist E."/>
            <person name="Daum C."/>
            <person name="Ramamoorthy G.K."/>
            <person name="Gryganskyi A."/>
            <person name="Culley D."/>
            <person name="Magnuson J.K."/>
            <person name="James T.Y."/>
            <person name="O'Malley M.A."/>
            <person name="Stajich J.E."/>
            <person name="Spatafora J.W."/>
            <person name="Visel A."/>
            <person name="Grigoriev I.V."/>
        </authorList>
    </citation>
    <scope>NUCLEOTIDE SEQUENCE [LARGE SCALE GENOMIC DNA]</scope>
    <source>
        <strain evidence="2 3">JEL800</strain>
    </source>
</reference>
<feature type="region of interest" description="Disordered" evidence="1">
    <location>
        <begin position="1"/>
        <end position="26"/>
    </location>
</feature>
<keyword evidence="3" id="KW-1185">Reference proteome</keyword>
<name>A0A1Y2C2Z5_9FUNG</name>
<dbReference type="EMBL" id="MCGO01000034">
    <property type="protein sequence ID" value="ORY40685.1"/>
    <property type="molecule type" value="Genomic_DNA"/>
</dbReference>